<proteinExistence type="predicted"/>
<name>J9GL22_9ZZZZ</name>
<accession>J9GL22</accession>
<dbReference type="AlphaFoldDB" id="J9GL22"/>
<organism evidence="1">
    <name type="scientific">gut metagenome</name>
    <dbReference type="NCBI Taxonomy" id="749906"/>
    <lineage>
        <taxon>unclassified sequences</taxon>
        <taxon>metagenomes</taxon>
        <taxon>organismal metagenomes</taxon>
    </lineage>
</organism>
<protein>
    <submittedName>
        <fullName evidence="1">Uncharacterized protein</fullName>
    </submittedName>
</protein>
<evidence type="ECO:0000313" key="1">
    <source>
        <dbReference type="EMBL" id="EJX02863.1"/>
    </source>
</evidence>
<dbReference type="EMBL" id="AMCI01002384">
    <property type="protein sequence ID" value="EJX02863.1"/>
    <property type="molecule type" value="Genomic_DNA"/>
</dbReference>
<sequence length="37" mass="4075">MTGSFLSPRFSSASGNFRTCFCFLCSLTIICKLAYNS</sequence>
<reference evidence="1" key="1">
    <citation type="journal article" date="2012" name="PLoS ONE">
        <title>Gene sets for utilization of primary and secondary nutrition supplies in the distal gut of endangered iberian lynx.</title>
        <authorList>
            <person name="Alcaide M."/>
            <person name="Messina E."/>
            <person name="Richter M."/>
            <person name="Bargiela R."/>
            <person name="Peplies J."/>
            <person name="Huws S.A."/>
            <person name="Newbold C.J."/>
            <person name="Golyshin P.N."/>
            <person name="Simon M.A."/>
            <person name="Lopez G."/>
            <person name="Yakimov M.M."/>
            <person name="Ferrer M."/>
        </authorList>
    </citation>
    <scope>NUCLEOTIDE SEQUENCE</scope>
</reference>
<comment type="caution">
    <text evidence="1">The sequence shown here is derived from an EMBL/GenBank/DDBJ whole genome shotgun (WGS) entry which is preliminary data.</text>
</comment>
<gene>
    <name evidence="1" type="ORF">EVA_09030</name>
</gene>